<feature type="domain" description="Laminin G" evidence="2">
    <location>
        <begin position="160"/>
        <end position="243"/>
    </location>
</feature>
<evidence type="ECO:0000313" key="3">
    <source>
        <dbReference type="EMBL" id="MFC5178003.1"/>
    </source>
</evidence>
<keyword evidence="1" id="KW-0732">Signal</keyword>
<name>A0ABW0BL94_9ACTN</name>
<evidence type="ECO:0000313" key="4">
    <source>
        <dbReference type="Proteomes" id="UP001596087"/>
    </source>
</evidence>
<gene>
    <name evidence="3" type="ORF">ACFPGP_15075</name>
</gene>
<dbReference type="Gene3D" id="2.60.120.200">
    <property type="match status" value="1"/>
</dbReference>
<evidence type="ECO:0000256" key="1">
    <source>
        <dbReference type="SAM" id="SignalP"/>
    </source>
</evidence>
<protein>
    <submittedName>
        <fullName evidence="3">LamG domain-containing protein</fullName>
    </submittedName>
</protein>
<dbReference type="Pfam" id="PF02210">
    <property type="entry name" value="Laminin_G_2"/>
    <property type="match status" value="1"/>
</dbReference>
<comment type="caution">
    <text evidence="3">The sequence shown here is derived from an EMBL/GenBank/DDBJ whole genome shotgun (WGS) entry which is preliminary data.</text>
</comment>
<feature type="chain" id="PRO_5046124567" evidence="1">
    <location>
        <begin position="32"/>
        <end position="246"/>
    </location>
</feature>
<dbReference type="InterPro" id="IPR013320">
    <property type="entry name" value="ConA-like_dom_sf"/>
</dbReference>
<feature type="signal peptide" evidence="1">
    <location>
        <begin position="1"/>
        <end position="31"/>
    </location>
</feature>
<dbReference type="SUPFAM" id="SSF49899">
    <property type="entry name" value="Concanavalin A-like lectins/glucanases"/>
    <property type="match status" value="1"/>
</dbReference>
<evidence type="ECO:0000259" key="2">
    <source>
        <dbReference type="Pfam" id="PF02210"/>
    </source>
</evidence>
<sequence length="246" mass="26612">MARVRQRVRRAGATVAVAVALALAAPAAAFAGVVGDWSMDETAGSTLMVDSSGNGLDGTIGSDVVLNEPTGDGGYAYRFKGDWRIVNDNRLVNWPDDERLDPGTSTFAVTIRVKTGALDPNIIQKGQANQAGGYWKFVLKKGWPRCHFRDEFGNTKAIGFVNSTLPGSKVADNQWHTLRCERTTTGVKMTINYGEPNEMSKFIRGTIGTIDNSRPMSLGGKLDCDGLEVTCDYFAGAVDWVRIEKG</sequence>
<proteinExistence type="predicted"/>
<dbReference type="Proteomes" id="UP001596087">
    <property type="component" value="Unassembled WGS sequence"/>
</dbReference>
<dbReference type="InterPro" id="IPR001791">
    <property type="entry name" value="Laminin_G"/>
</dbReference>
<organism evidence="3 4">
    <name type="scientific">Nocardioides taihuensis</name>
    <dbReference type="NCBI Taxonomy" id="1835606"/>
    <lineage>
        <taxon>Bacteria</taxon>
        <taxon>Bacillati</taxon>
        <taxon>Actinomycetota</taxon>
        <taxon>Actinomycetes</taxon>
        <taxon>Propionibacteriales</taxon>
        <taxon>Nocardioidaceae</taxon>
        <taxon>Nocardioides</taxon>
    </lineage>
</organism>
<dbReference type="EMBL" id="JBHSKD010000018">
    <property type="protein sequence ID" value="MFC5178003.1"/>
    <property type="molecule type" value="Genomic_DNA"/>
</dbReference>
<accession>A0ABW0BL94</accession>
<dbReference type="RefSeq" id="WP_378591491.1">
    <property type="nucleotide sequence ID" value="NZ_JBHSKD010000018.1"/>
</dbReference>
<keyword evidence="4" id="KW-1185">Reference proteome</keyword>
<reference evidence="4" key="1">
    <citation type="journal article" date="2019" name="Int. J. Syst. Evol. Microbiol.">
        <title>The Global Catalogue of Microorganisms (GCM) 10K type strain sequencing project: providing services to taxonomists for standard genome sequencing and annotation.</title>
        <authorList>
            <consortium name="The Broad Institute Genomics Platform"/>
            <consortium name="The Broad Institute Genome Sequencing Center for Infectious Disease"/>
            <person name="Wu L."/>
            <person name="Ma J."/>
        </authorList>
    </citation>
    <scope>NUCLEOTIDE SEQUENCE [LARGE SCALE GENOMIC DNA]</scope>
    <source>
        <strain evidence="4">DFY41</strain>
    </source>
</reference>